<name>A0A1M6GLV4_9BACT</name>
<evidence type="ECO:0000313" key="4">
    <source>
        <dbReference type="EMBL" id="SHJ10938.1"/>
    </source>
</evidence>
<reference evidence="5" key="1">
    <citation type="submission" date="2016-11" db="EMBL/GenBank/DDBJ databases">
        <authorList>
            <person name="Varghese N."/>
            <person name="Submissions S."/>
        </authorList>
    </citation>
    <scope>NUCLEOTIDE SEQUENCE [LARGE SCALE GENOMIC DNA]</scope>
    <source>
        <strain evidence="5">DSM 16219</strain>
    </source>
</reference>
<dbReference type="InterPro" id="IPR002068">
    <property type="entry name" value="A-crystallin/Hsp20_dom"/>
</dbReference>
<dbReference type="PANTHER" id="PTHR11527">
    <property type="entry name" value="HEAT-SHOCK PROTEIN 20 FAMILY MEMBER"/>
    <property type="match status" value="1"/>
</dbReference>
<evidence type="ECO:0000259" key="3">
    <source>
        <dbReference type="PROSITE" id="PS01031"/>
    </source>
</evidence>
<dbReference type="PROSITE" id="PS01031">
    <property type="entry name" value="SHSP"/>
    <property type="match status" value="1"/>
</dbReference>
<dbReference type="CDD" id="cd06464">
    <property type="entry name" value="ACD_sHsps-like"/>
    <property type="match status" value="1"/>
</dbReference>
<sequence>MDAKKLAPWNWFKKEQEEKNLPIVNKSAEQAVQPRAPLAQLHSEIDRMFDDVFRSFGMPGLGTGWSLPALTRDPWIKPTLDISAADKEYQVSVELPGMEEKDIHLELDKDVLRISGEKKQETEEKGKNHYRMERSYGSFQRVLSLPNDADQDGIKASYKNGVMKISIPRKEAPASQGRKIEVSAA</sequence>
<evidence type="ECO:0000256" key="2">
    <source>
        <dbReference type="RuleBase" id="RU003616"/>
    </source>
</evidence>
<dbReference type="RefSeq" id="WP_073473672.1">
    <property type="nucleotide sequence ID" value="NZ_FQZU01000004.1"/>
</dbReference>
<dbReference type="InterPro" id="IPR031107">
    <property type="entry name" value="Small_HSP"/>
</dbReference>
<dbReference type="InterPro" id="IPR008978">
    <property type="entry name" value="HSP20-like_chaperone"/>
</dbReference>
<organism evidence="4 5">
    <name type="scientific">Desulfatibacillum alkenivorans DSM 16219</name>
    <dbReference type="NCBI Taxonomy" id="1121393"/>
    <lineage>
        <taxon>Bacteria</taxon>
        <taxon>Pseudomonadati</taxon>
        <taxon>Thermodesulfobacteriota</taxon>
        <taxon>Desulfobacteria</taxon>
        <taxon>Desulfobacterales</taxon>
        <taxon>Desulfatibacillaceae</taxon>
        <taxon>Desulfatibacillum</taxon>
    </lineage>
</organism>
<dbReference type="Gene3D" id="2.60.40.790">
    <property type="match status" value="1"/>
</dbReference>
<comment type="similarity">
    <text evidence="1 2">Belongs to the small heat shock protein (HSP20) family.</text>
</comment>
<dbReference type="Pfam" id="PF00011">
    <property type="entry name" value="HSP20"/>
    <property type="match status" value="1"/>
</dbReference>
<proteinExistence type="inferred from homology"/>
<keyword evidence="5" id="KW-1185">Reference proteome</keyword>
<accession>A0A1M6GLV4</accession>
<dbReference type="SUPFAM" id="SSF49764">
    <property type="entry name" value="HSP20-like chaperones"/>
    <property type="match status" value="1"/>
</dbReference>
<dbReference type="STRING" id="1121393.SAMN02745216_01046"/>
<gene>
    <name evidence="4" type="ORF">SAMN02745216_01046</name>
</gene>
<evidence type="ECO:0000313" key="5">
    <source>
        <dbReference type="Proteomes" id="UP000183994"/>
    </source>
</evidence>
<feature type="domain" description="SHSP" evidence="3">
    <location>
        <begin position="71"/>
        <end position="185"/>
    </location>
</feature>
<dbReference type="AlphaFoldDB" id="A0A1M6GLV4"/>
<evidence type="ECO:0000256" key="1">
    <source>
        <dbReference type="PROSITE-ProRule" id="PRU00285"/>
    </source>
</evidence>
<dbReference type="OrthoDB" id="9811615at2"/>
<protein>
    <submittedName>
        <fullName evidence="4">HSP20 family protein</fullName>
    </submittedName>
</protein>
<dbReference type="EMBL" id="FQZU01000004">
    <property type="protein sequence ID" value="SHJ10938.1"/>
    <property type="molecule type" value="Genomic_DNA"/>
</dbReference>
<dbReference type="Proteomes" id="UP000183994">
    <property type="component" value="Unassembled WGS sequence"/>
</dbReference>